<evidence type="ECO:0000313" key="10">
    <source>
        <dbReference type="Proteomes" id="UP001165190"/>
    </source>
</evidence>
<evidence type="ECO:0000313" key="9">
    <source>
        <dbReference type="EMBL" id="GMI77031.1"/>
    </source>
</evidence>
<name>A0A9W7LV55_HIBTR</name>
<sequence length="401" mass="46400">MSFSFPMDKTVSTQLFIFTLSLILISSITLSFLKSSRSPLPLPSIPRSLDKKCDVFKGKWMPYPQGPYYSNETCRLIVDQNNCMKFGRPDTEFMKWRWKPDDCELPLFNAAHFLEIVRGKSMAFVGDSVARNQMESLLCLLAHEAYPEDISHNFKRWFYADYNFTLSVIWSPFLVKSRVADINGNSSNGLFSLYLDEADEAWAKEMEKMDYVIISAGQWFFRSLLFYESGQLVGCYNCNQNNITSISKYQAYRTAFGTALETLVNHKNYNGVTFLRTFSAAHYENGDWDKGGNCGRTRPFTRNETKLQEFNMEFYLIQVEELRKAQEKGKKSGLAFEVINTTEIMWLRPDGHPSRYGKFMKKKAAVNDCVHWCLPGPIDTLNEFLLYLINNHVLPKLMRNV</sequence>
<accession>A0A9W7LV55</accession>
<dbReference type="GO" id="GO:0016020">
    <property type="term" value="C:membrane"/>
    <property type="evidence" value="ECO:0007669"/>
    <property type="project" value="UniProtKB-SubCell"/>
</dbReference>
<dbReference type="Proteomes" id="UP001165190">
    <property type="component" value="Unassembled WGS sequence"/>
</dbReference>
<proteinExistence type="inferred from homology"/>
<keyword evidence="3" id="KW-0812">Transmembrane</keyword>
<feature type="domain" description="Trichome birefringence-like N-terminal" evidence="8">
    <location>
        <begin position="51"/>
        <end position="104"/>
    </location>
</feature>
<dbReference type="Pfam" id="PF14416">
    <property type="entry name" value="PMR5N"/>
    <property type="match status" value="1"/>
</dbReference>
<comment type="caution">
    <text evidence="9">The sequence shown here is derived from an EMBL/GenBank/DDBJ whole genome shotgun (WGS) entry which is preliminary data.</text>
</comment>
<evidence type="ECO:0000256" key="1">
    <source>
        <dbReference type="ARBA" id="ARBA00004167"/>
    </source>
</evidence>
<dbReference type="GO" id="GO:0016413">
    <property type="term" value="F:O-acetyltransferase activity"/>
    <property type="evidence" value="ECO:0007669"/>
    <property type="project" value="InterPro"/>
</dbReference>
<evidence type="ECO:0000259" key="7">
    <source>
        <dbReference type="Pfam" id="PF13839"/>
    </source>
</evidence>
<dbReference type="InterPro" id="IPR025846">
    <property type="entry name" value="TBL_N"/>
</dbReference>
<dbReference type="PANTHER" id="PTHR32285:SF13">
    <property type="entry name" value="TRICHOME BIREFRINGENCE-LIKE N-TERMINAL DOMAIN-CONTAINING PROTEIN"/>
    <property type="match status" value="1"/>
</dbReference>
<keyword evidence="4" id="KW-0735">Signal-anchor</keyword>
<evidence type="ECO:0000256" key="4">
    <source>
        <dbReference type="ARBA" id="ARBA00022968"/>
    </source>
</evidence>
<keyword evidence="6" id="KW-0472">Membrane</keyword>
<reference evidence="9" key="1">
    <citation type="submission" date="2023-05" db="EMBL/GenBank/DDBJ databases">
        <title>Genome and transcriptome analyses reveal genes involved in the formation of fine ridges on petal epidermal cells in Hibiscus trionum.</title>
        <authorList>
            <person name="Koshimizu S."/>
            <person name="Masuda S."/>
            <person name="Ishii T."/>
            <person name="Shirasu K."/>
            <person name="Hoshino A."/>
            <person name="Arita M."/>
        </authorList>
    </citation>
    <scope>NUCLEOTIDE SEQUENCE</scope>
    <source>
        <strain evidence="9">Hamamatsu line</strain>
    </source>
</reference>
<evidence type="ECO:0000256" key="2">
    <source>
        <dbReference type="ARBA" id="ARBA00007727"/>
    </source>
</evidence>
<evidence type="ECO:0000256" key="5">
    <source>
        <dbReference type="ARBA" id="ARBA00022989"/>
    </source>
</evidence>
<dbReference type="AlphaFoldDB" id="A0A9W7LV55"/>
<evidence type="ECO:0000256" key="6">
    <source>
        <dbReference type="ARBA" id="ARBA00023136"/>
    </source>
</evidence>
<dbReference type="Pfam" id="PF13839">
    <property type="entry name" value="PC-Esterase"/>
    <property type="match status" value="1"/>
</dbReference>
<evidence type="ECO:0000256" key="3">
    <source>
        <dbReference type="ARBA" id="ARBA00022692"/>
    </source>
</evidence>
<dbReference type="InterPro" id="IPR029962">
    <property type="entry name" value="TBL"/>
</dbReference>
<dbReference type="InterPro" id="IPR026057">
    <property type="entry name" value="TBL_C"/>
</dbReference>
<protein>
    <submittedName>
        <fullName evidence="9">TRICHOME BIREFRINGENCE-LIKE 21</fullName>
    </submittedName>
</protein>
<comment type="similarity">
    <text evidence="2">Belongs to the PC-esterase family. TBL subfamily.</text>
</comment>
<evidence type="ECO:0000259" key="8">
    <source>
        <dbReference type="Pfam" id="PF14416"/>
    </source>
</evidence>
<dbReference type="GO" id="GO:0005794">
    <property type="term" value="C:Golgi apparatus"/>
    <property type="evidence" value="ECO:0007669"/>
    <property type="project" value="TreeGrafter"/>
</dbReference>
<feature type="domain" description="Trichome birefringence-like C-terminal" evidence="7">
    <location>
        <begin position="105"/>
        <end position="386"/>
    </location>
</feature>
<keyword evidence="10" id="KW-1185">Reference proteome</keyword>
<organism evidence="9 10">
    <name type="scientific">Hibiscus trionum</name>
    <name type="common">Flower of an hour</name>
    <dbReference type="NCBI Taxonomy" id="183268"/>
    <lineage>
        <taxon>Eukaryota</taxon>
        <taxon>Viridiplantae</taxon>
        <taxon>Streptophyta</taxon>
        <taxon>Embryophyta</taxon>
        <taxon>Tracheophyta</taxon>
        <taxon>Spermatophyta</taxon>
        <taxon>Magnoliopsida</taxon>
        <taxon>eudicotyledons</taxon>
        <taxon>Gunneridae</taxon>
        <taxon>Pentapetalae</taxon>
        <taxon>rosids</taxon>
        <taxon>malvids</taxon>
        <taxon>Malvales</taxon>
        <taxon>Malvaceae</taxon>
        <taxon>Malvoideae</taxon>
        <taxon>Hibiscus</taxon>
    </lineage>
</organism>
<dbReference type="PANTHER" id="PTHR32285">
    <property type="entry name" value="PROTEIN TRICHOME BIREFRINGENCE-LIKE 9-RELATED"/>
    <property type="match status" value="1"/>
</dbReference>
<gene>
    <name evidence="9" type="ORF">HRI_001372400</name>
</gene>
<comment type="subcellular location">
    <subcellularLocation>
        <location evidence="1">Membrane</location>
        <topology evidence="1">Single-pass membrane protein</topology>
    </subcellularLocation>
</comment>
<dbReference type="EMBL" id="BSYR01000013">
    <property type="protein sequence ID" value="GMI77031.1"/>
    <property type="molecule type" value="Genomic_DNA"/>
</dbReference>
<keyword evidence="5" id="KW-1133">Transmembrane helix</keyword>
<dbReference type="OrthoDB" id="630188at2759"/>